<reference evidence="2 4" key="1">
    <citation type="submission" date="2018-05" db="EMBL/GenBank/DDBJ databases">
        <title>Genomic diversity of pathogens causing Blackleg of Potato in Pakistan.</title>
        <authorList>
            <person name="Sarfraz S."/>
            <person name="Riaz K."/>
            <person name="Oulghazi S."/>
            <person name="Cigna J."/>
            <person name="Sahi S.T."/>
            <person name="Khan S.H."/>
            <person name="Hameed A."/>
            <person name="Faure D."/>
        </authorList>
    </citation>
    <scope>NUCLEOTIDE SEQUENCE [LARGE SCALE GENOMIC DNA]</scope>
    <source>
        <strain evidence="2 4">SS70</strain>
    </source>
</reference>
<keyword evidence="5" id="KW-1185">Reference proteome</keyword>
<dbReference type="EMBL" id="QZDO01000098">
    <property type="protein sequence ID" value="RJL64861.1"/>
    <property type="molecule type" value="Genomic_DNA"/>
</dbReference>
<dbReference type="GO" id="GO:0004519">
    <property type="term" value="F:endonuclease activity"/>
    <property type="evidence" value="ECO:0007669"/>
    <property type="project" value="InterPro"/>
</dbReference>
<sequence length="192" mass="20556">MQLHGIVSALAGMKGIGSVAGETAVVRLASGEKVTVTTKGDVATVTYPDGISFNINQPKHLATLDGYSQKKGISGAHNADEFYAAAKEYNVNIVSETPTETKGITQIIYQVPSYDRAGKVTGYKAAELPKTIYDPKVFTDQKMLELGQEAAANGYEAAMKQGQQAYDAQAGGVTFRVYIDKNTGMINNFHPK</sequence>
<dbReference type="InterPro" id="IPR029501">
    <property type="entry name" value="EndoU_bac"/>
</dbReference>
<evidence type="ECO:0000259" key="1">
    <source>
        <dbReference type="Pfam" id="PF14436"/>
    </source>
</evidence>
<dbReference type="Proteomes" id="UP000245055">
    <property type="component" value="Unassembled WGS sequence"/>
</dbReference>
<comment type="caution">
    <text evidence="2">The sequence shown here is derived from an EMBL/GenBank/DDBJ whole genome shotgun (WGS) entry which is preliminary data.</text>
</comment>
<name>A0AAX1C053_9GAMM</name>
<accession>A0AAX1C053</accession>
<proteinExistence type="predicted"/>
<evidence type="ECO:0000313" key="3">
    <source>
        <dbReference type="EMBL" id="RJL64861.1"/>
    </source>
</evidence>
<dbReference type="Proteomes" id="UP000266633">
    <property type="component" value="Unassembled WGS sequence"/>
</dbReference>
<feature type="domain" description="Bacterial EndoU nuclease" evidence="1">
    <location>
        <begin position="69"/>
        <end position="191"/>
    </location>
</feature>
<dbReference type="Pfam" id="PF14436">
    <property type="entry name" value="EndoU_bacteria"/>
    <property type="match status" value="1"/>
</dbReference>
<gene>
    <name evidence="3" type="ORF">D5077_22015</name>
    <name evidence="2" type="ORF">DF213_22030</name>
</gene>
<reference evidence="3 5" key="2">
    <citation type="submission" date="2018-09" db="EMBL/GenBank/DDBJ databases">
        <title>Phylogenetic diversity of Pectobacterium and Dickeya strains causing blackleg disease of potato in Morocco.</title>
        <authorList>
            <person name="Oulghazi S."/>
            <person name="Moumni M."/>
            <person name="Faure D."/>
        </authorList>
    </citation>
    <scope>NUCLEOTIDE SEQUENCE [LARGE SCALE GENOMIC DNA]</scope>
    <source>
        <strain evidence="3 5">S4.16.03.LID</strain>
    </source>
</reference>
<dbReference type="EMBL" id="QESZ01000058">
    <property type="protein sequence ID" value="PWD68351.1"/>
    <property type="molecule type" value="Genomic_DNA"/>
</dbReference>
<evidence type="ECO:0000313" key="2">
    <source>
        <dbReference type="EMBL" id="PWD68351.1"/>
    </source>
</evidence>
<organism evidence="2 4">
    <name type="scientific">Dickeya dianthicola</name>
    <dbReference type="NCBI Taxonomy" id="204039"/>
    <lineage>
        <taxon>Bacteria</taxon>
        <taxon>Pseudomonadati</taxon>
        <taxon>Pseudomonadota</taxon>
        <taxon>Gammaproteobacteria</taxon>
        <taxon>Enterobacterales</taxon>
        <taxon>Pectobacteriaceae</taxon>
        <taxon>Dickeya</taxon>
    </lineage>
</organism>
<dbReference type="CDD" id="cd20686">
    <property type="entry name" value="CdiA-CT_Ec-like"/>
    <property type="match status" value="1"/>
</dbReference>
<dbReference type="AlphaFoldDB" id="A0AAX1C053"/>
<evidence type="ECO:0000313" key="5">
    <source>
        <dbReference type="Proteomes" id="UP000266633"/>
    </source>
</evidence>
<evidence type="ECO:0000313" key="4">
    <source>
        <dbReference type="Proteomes" id="UP000245055"/>
    </source>
</evidence>
<protein>
    <recommendedName>
        <fullName evidence="1">Bacterial EndoU nuclease domain-containing protein</fullName>
    </recommendedName>
</protein>